<name>A0AAP0ENT6_9MAGN</name>
<organism evidence="1 2">
    <name type="scientific">Stephania japonica</name>
    <dbReference type="NCBI Taxonomy" id="461633"/>
    <lineage>
        <taxon>Eukaryota</taxon>
        <taxon>Viridiplantae</taxon>
        <taxon>Streptophyta</taxon>
        <taxon>Embryophyta</taxon>
        <taxon>Tracheophyta</taxon>
        <taxon>Spermatophyta</taxon>
        <taxon>Magnoliopsida</taxon>
        <taxon>Ranunculales</taxon>
        <taxon>Menispermaceae</taxon>
        <taxon>Menispermoideae</taxon>
        <taxon>Cissampelideae</taxon>
        <taxon>Stephania</taxon>
    </lineage>
</organism>
<dbReference type="EMBL" id="JBBNAE010000009">
    <property type="protein sequence ID" value="KAK9096656.1"/>
    <property type="molecule type" value="Genomic_DNA"/>
</dbReference>
<accession>A0AAP0ENT6</accession>
<comment type="caution">
    <text evidence="1">The sequence shown here is derived from an EMBL/GenBank/DDBJ whole genome shotgun (WGS) entry which is preliminary data.</text>
</comment>
<evidence type="ECO:0000313" key="1">
    <source>
        <dbReference type="EMBL" id="KAK9096656.1"/>
    </source>
</evidence>
<reference evidence="1 2" key="1">
    <citation type="submission" date="2024-01" db="EMBL/GenBank/DDBJ databases">
        <title>Genome assemblies of Stephania.</title>
        <authorList>
            <person name="Yang L."/>
        </authorList>
    </citation>
    <scope>NUCLEOTIDE SEQUENCE [LARGE SCALE GENOMIC DNA]</scope>
    <source>
        <strain evidence="1">QJT</strain>
        <tissue evidence="1">Leaf</tissue>
    </source>
</reference>
<gene>
    <name evidence="1" type="ORF">Sjap_022153</name>
</gene>
<protein>
    <submittedName>
        <fullName evidence="1">Uncharacterized protein</fullName>
    </submittedName>
</protein>
<dbReference type="AlphaFoldDB" id="A0AAP0ENT6"/>
<evidence type="ECO:0000313" key="2">
    <source>
        <dbReference type="Proteomes" id="UP001417504"/>
    </source>
</evidence>
<dbReference type="Proteomes" id="UP001417504">
    <property type="component" value="Unassembled WGS sequence"/>
</dbReference>
<keyword evidence="2" id="KW-1185">Reference proteome</keyword>
<proteinExistence type="predicted"/>
<sequence length="51" mass="6129">MFISFCMKFIYIYDCFGTGEYVLRWIPSIHFVDLGLNMLGFPHLYRFLISL</sequence>